<evidence type="ECO:0000313" key="1">
    <source>
        <dbReference type="EMBL" id="AYV85442.1"/>
    </source>
</evidence>
<dbReference type="EMBL" id="MK072453">
    <property type="protein sequence ID" value="AYV85442.1"/>
    <property type="molecule type" value="Genomic_DNA"/>
</dbReference>
<sequence length="120" mass="13554">MESIKSPSGKYKIVAKPNGNVNHKGKELFDCKLVEISTGRIIETVKNRKNNEIPMFTTYDKMEAICFFGKYSICYIICSTGAPIFESTIIEEPPKNINGKRVYYGSYGSCNCKCQCRSKN</sequence>
<name>A0A3G5AE25_9VIRU</name>
<gene>
    <name evidence="1" type="ORF">Satyrvirus17_2</name>
</gene>
<reference evidence="1" key="1">
    <citation type="submission" date="2018-10" db="EMBL/GenBank/DDBJ databases">
        <title>Hidden diversity of soil giant viruses.</title>
        <authorList>
            <person name="Schulz F."/>
            <person name="Alteio L."/>
            <person name="Goudeau D."/>
            <person name="Ryan E.M."/>
            <person name="Malmstrom R.R."/>
            <person name="Blanchard J."/>
            <person name="Woyke T."/>
        </authorList>
    </citation>
    <scope>NUCLEOTIDE SEQUENCE</scope>
    <source>
        <strain evidence="1">SAV1</strain>
    </source>
</reference>
<organism evidence="1">
    <name type="scientific">Satyrvirus sp</name>
    <dbReference type="NCBI Taxonomy" id="2487771"/>
    <lineage>
        <taxon>Viruses</taxon>
        <taxon>Varidnaviria</taxon>
        <taxon>Bamfordvirae</taxon>
        <taxon>Nucleocytoviricota</taxon>
        <taxon>Megaviricetes</taxon>
        <taxon>Imitervirales</taxon>
        <taxon>Mimiviridae</taxon>
        <taxon>Megamimivirinae</taxon>
    </lineage>
</organism>
<accession>A0A3G5AE25</accession>
<protein>
    <submittedName>
        <fullName evidence="1">Uncharacterized protein</fullName>
    </submittedName>
</protein>
<proteinExistence type="predicted"/>